<accession>A0A1H4G145</accession>
<proteinExistence type="predicted"/>
<name>A0A1H4G145_9GAMM</name>
<evidence type="ECO:0000313" key="2">
    <source>
        <dbReference type="EMBL" id="SEB02648.1"/>
    </source>
</evidence>
<dbReference type="RefSeq" id="WP_091827323.1">
    <property type="nucleotide sequence ID" value="NZ_FNRJ01000013.1"/>
</dbReference>
<dbReference type="Proteomes" id="UP000242469">
    <property type="component" value="Unassembled WGS sequence"/>
</dbReference>
<sequence>MTLKLPSALLTLLMLIPTTAHAEERALFLQKVYMSFCLKHFDDYGALRANLIEQGLPKLSVQQAAPFLQGREGDAWPVPYEGQFGQFVLTLPAGDNLCAVMARRADPDSTGRWFATLAKTAPEPLEVQQVLDESTYTPLNGEAYTRAWRWAAPAALQQLQLTLTTARESDAAIQAIVSLAVIRTEQQER</sequence>
<feature type="chain" id="PRO_5017260758" evidence="1">
    <location>
        <begin position="23"/>
        <end position="189"/>
    </location>
</feature>
<dbReference type="STRING" id="1122198.SAMN02745729_11383"/>
<organism evidence="2 3">
    <name type="scientific">Marinobacterium iners DSM 11526</name>
    <dbReference type="NCBI Taxonomy" id="1122198"/>
    <lineage>
        <taxon>Bacteria</taxon>
        <taxon>Pseudomonadati</taxon>
        <taxon>Pseudomonadota</taxon>
        <taxon>Gammaproteobacteria</taxon>
        <taxon>Oceanospirillales</taxon>
        <taxon>Oceanospirillaceae</taxon>
        <taxon>Marinobacterium</taxon>
    </lineage>
</organism>
<protein>
    <submittedName>
        <fullName evidence="2">Uncharacterized protein</fullName>
    </submittedName>
</protein>
<reference evidence="3" key="1">
    <citation type="submission" date="2016-10" db="EMBL/GenBank/DDBJ databases">
        <authorList>
            <person name="Varghese N."/>
            <person name="Submissions S."/>
        </authorList>
    </citation>
    <scope>NUCLEOTIDE SEQUENCE [LARGE SCALE GENOMIC DNA]</scope>
    <source>
        <strain evidence="3">DSM 11526</strain>
    </source>
</reference>
<dbReference type="AlphaFoldDB" id="A0A1H4G145"/>
<keyword evidence="1" id="KW-0732">Signal</keyword>
<feature type="signal peptide" evidence="1">
    <location>
        <begin position="1"/>
        <end position="22"/>
    </location>
</feature>
<dbReference type="OrthoDB" id="6089555at2"/>
<dbReference type="NCBIfam" id="NF047650">
    <property type="entry name" value="lipo_NMCC_0638"/>
    <property type="match status" value="1"/>
</dbReference>
<evidence type="ECO:0000313" key="3">
    <source>
        <dbReference type="Proteomes" id="UP000242469"/>
    </source>
</evidence>
<evidence type="ECO:0000256" key="1">
    <source>
        <dbReference type="SAM" id="SignalP"/>
    </source>
</evidence>
<keyword evidence="3" id="KW-1185">Reference proteome</keyword>
<dbReference type="EMBL" id="FNRJ01000013">
    <property type="protein sequence ID" value="SEB02648.1"/>
    <property type="molecule type" value="Genomic_DNA"/>
</dbReference>
<gene>
    <name evidence="2" type="ORF">SAMN02745729_11383</name>
</gene>